<evidence type="ECO:0000313" key="3">
    <source>
        <dbReference type="Proteomes" id="UP000253676"/>
    </source>
</evidence>
<accession>A0A366AXU7</accession>
<feature type="transmembrane region" description="Helical" evidence="1">
    <location>
        <begin position="12"/>
        <end position="30"/>
    </location>
</feature>
<dbReference type="OrthoDB" id="677125at2"/>
<keyword evidence="1" id="KW-0812">Transmembrane</keyword>
<organism evidence="2 3">
    <name type="scientific">Flavobacterium psychrolimnae</name>
    <dbReference type="NCBI Taxonomy" id="249351"/>
    <lineage>
        <taxon>Bacteria</taxon>
        <taxon>Pseudomonadati</taxon>
        <taxon>Bacteroidota</taxon>
        <taxon>Flavobacteriia</taxon>
        <taxon>Flavobacteriales</taxon>
        <taxon>Flavobacteriaceae</taxon>
        <taxon>Flavobacterium</taxon>
    </lineage>
</organism>
<proteinExistence type="predicted"/>
<gene>
    <name evidence="2" type="ORF">DR980_12180</name>
</gene>
<keyword evidence="3" id="KW-1185">Reference proteome</keyword>
<keyword evidence="1" id="KW-1133">Transmembrane helix</keyword>
<dbReference type="EMBL" id="QNUX01000011">
    <property type="protein sequence ID" value="RBN49692.1"/>
    <property type="molecule type" value="Genomic_DNA"/>
</dbReference>
<keyword evidence="1" id="KW-0472">Membrane</keyword>
<dbReference type="Proteomes" id="UP000253676">
    <property type="component" value="Unassembled WGS sequence"/>
</dbReference>
<dbReference type="RefSeq" id="WP_113636522.1">
    <property type="nucleotide sequence ID" value="NZ_QNUX01000011.1"/>
</dbReference>
<dbReference type="AlphaFoldDB" id="A0A366AXU7"/>
<comment type="caution">
    <text evidence="2">The sequence shown here is derived from an EMBL/GenBank/DDBJ whole genome shotgun (WGS) entry which is preliminary data.</text>
</comment>
<sequence length="61" mass="7071">MDEALKFLKNNVFSIAIGLFVYSAYLFFTYSGNRICDCETTEKYSSGQTLGRRPINTFYHK</sequence>
<evidence type="ECO:0000256" key="1">
    <source>
        <dbReference type="SAM" id="Phobius"/>
    </source>
</evidence>
<protein>
    <submittedName>
        <fullName evidence="2">Uncharacterized protein</fullName>
    </submittedName>
</protein>
<name>A0A366AXU7_9FLAO</name>
<reference evidence="2 3" key="1">
    <citation type="submission" date="2018-07" db="EMBL/GenBank/DDBJ databases">
        <title>Complete genome sequence of Flavobacterium psychrolimnae LMG 22018.</title>
        <authorList>
            <person name="Kim D.-U."/>
        </authorList>
    </citation>
    <scope>NUCLEOTIDE SEQUENCE [LARGE SCALE GENOMIC DNA]</scope>
    <source>
        <strain evidence="2 3">LMG 22018</strain>
    </source>
</reference>
<evidence type="ECO:0000313" key="2">
    <source>
        <dbReference type="EMBL" id="RBN49692.1"/>
    </source>
</evidence>